<evidence type="ECO:0000313" key="2">
    <source>
        <dbReference type="EMBL" id="QJW98790.1"/>
    </source>
</evidence>
<dbReference type="InterPro" id="IPR027558">
    <property type="entry name" value="Pre_pil_HX9DG_C"/>
</dbReference>
<reference evidence="3" key="1">
    <citation type="submission" date="2020-05" db="EMBL/GenBank/DDBJ databases">
        <title>Frigoriglobus tundricola gen. nov., sp. nov., a psychrotolerant cellulolytic planctomycete of the family Gemmataceae with two divergent copies of 16S rRNA gene.</title>
        <authorList>
            <person name="Kulichevskaya I.S."/>
            <person name="Ivanova A.A."/>
            <person name="Naumoff D.G."/>
            <person name="Beletsky A.V."/>
            <person name="Rijpstra W.I.C."/>
            <person name="Sinninghe Damste J.S."/>
            <person name="Mardanov A.V."/>
            <person name="Ravin N.V."/>
            <person name="Dedysh S.N."/>
        </authorList>
    </citation>
    <scope>NUCLEOTIDE SEQUENCE [LARGE SCALE GENOMIC DNA]</scope>
    <source>
        <strain evidence="3">PL17</strain>
    </source>
</reference>
<dbReference type="InterPro" id="IPR011453">
    <property type="entry name" value="DUF1559"/>
</dbReference>
<evidence type="ECO:0000259" key="1">
    <source>
        <dbReference type="Pfam" id="PF07596"/>
    </source>
</evidence>
<accession>A0A6M5YZC8</accession>
<sequence length="295" mass="31588">MTGTRRGFTLIELLVVIAIIAVLIGILLPAVQKVRAAATRTQCQNNLKQIALATHNYESALATLPPAVTVANNGEMYPYLGWLGWLLPYAEQGPLWQISVDAYAEQPNNPFSLPHLGIMTPVKVYSCPADARQSAAQLTYENRRVAVSGYLGVLGTDYRSVNGVLFKGSKVRFTDVTDGTSNTLLAGERPPSPDFWLGWWYASGTADGSGDTALGVRELNSGTVAYTSSCPPGPYAFVEGKLDQVCDALHFWSLHAGGAHFAFCDGSVRFLSYSADSIVPALATRAGGEVVTLPD</sequence>
<dbReference type="EMBL" id="CP053452">
    <property type="protein sequence ID" value="QJW98790.1"/>
    <property type="molecule type" value="Genomic_DNA"/>
</dbReference>
<evidence type="ECO:0000313" key="3">
    <source>
        <dbReference type="Proteomes" id="UP000503447"/>
    </source>
</evidence>
<dbReference type="Pfam" id="PF07596">
    <property type="entry name" value="SBP_bac_10"/>
    <property type="match status" value="1"/>
</dbReference>
<dbReference type="InterPro" id="IPR012902">
    <property type="entry name" value="N_methyl_site"/>
</dbReference>
<keyword evidence="3" id="KW-1185">Reference proteome</keyword>
<gene>
    <name evidence="2" type="ORF">FTUN_6385</name>
</gene>
<dbReference type="PROSITE" id="PS00409">
    <property type="entry name" value="PROKAR_NTER_METHYL"/>
    <property type="match status" value="1"/>
</dbReference>
<dbReference type="PANTHER" id="PTHR30093">
    <property type="entry name" value="GENERAL SECRETION PATHWAY PROTEIN G"/>
    <property type="match status" value="1"/>
</dbReference>
<dbReference type="Proteomes" id="UP000503447">
    <property type="component" value="Chromosome"/>
</dbReference>
<dbReference type="PANTHER" id="PTHR30093:SF2">
    <property type="entry name" value="TYPE II SECRETION SYSTEM PROTEIN H"/>
    <property type="match status" value="1"/>
</dbReference>
<dbReference type="NCBIfam" id="TIGR02532">
    <property type="entry name" value="IV_pilin_GFxxxE"/>
    <property type="match status" value="1"/>
</dbReference>
<dbReference type="InterPro" id="IPR045584">
    <property type="entry name" value="Pilin-like"/>
</dbReference>
<dbReference type="NCBIfam" id="TIGR04294">
    <property type="entry name" value="pre_pil_HX9DG"/>
    <property type="match status" value="1"/>
</dbReference>
<feature type="domain" description="DUF1559" evidence="1">
    <location>
        <begin position="32"/>
        <end position="276"/>
    </location>
</feature>
<dbReference type="Pfam" id="PF07963">
    <property type="entry name" value="N_methyl"/>
    <property type="match status" value="1"/>
</dbReference>
<dbReference type="AlphaFoldDB" id="A0A6M5YZC8"/>
<protein>
    <recommendedName>
        <fullName evidence="1">DUF1559 domain-containing protein</fullName>
    </recommendedName>
</protein>
<proteinExistence type="predicted"/>
<name>A0A6M5YZC8_9BACT</name>
<dbReference type="KEGG" id="ftj:FTUN_6385"/>
<dbReference type="RefSeq" id="WP_171473884.1">
    <property type="nucleotide sequence ID" value="NZ_CP053452.2"/>
</dbReference>
<organism evidence="2 3">
    <name type="scientific">Frigoriglobus tundricola</name>
    <dbReference type="NCBI Taxonomy" id="2774151"/>
    <lineage>
        <taxon>Bacteria</taxon>
        <taxon>Pseudomonadati</taxon>
        <taxon>Planctomycetota</taxon>
        <taxon>Planctomycetia</taxon>
        <taxon>Gemmatales</taxon>
        <taxon>Gemmataceae</taxon>
        <taxon>Frigoriglobus</taxon>
    </lineage>
</organism>
<dbReference type="Gene3D" id="3.30.700.10">
    <property type="entry name" value="Glycoprotein, Type 4 Pilin"/>
    <property type="match status" value="1"/>
</dbReference>
<dbReference type="SUPFAM" id="SSF54523">
    <property type="entry name" value="Pili subunits"/>
    <property type="match status" value="1"/>
</dbReference>